<gene>
    <name evidence="1" type="ORF">COT51_04155</name>
</gene>
<organism evidence="1 2">
    <name type="scientific">candidate division WWE3 bacterium CG08_land_8_20_14_0_20_41_15</name>
    <dbReference type="NCBI Taxonomy" id="1975086"/>
    <lineage>
        <taxon>Bacteria</taxon>
        <taxon>Katanobacteria</taxon>
    </lineage>
</organism>
<accession>A0A2H0X8K9</accession>
<sequence>MLTKRDWYLKQIKSGLPMQVKLANGREFVILSVSGTMDNAICQTKNEYESAAYAIEQNFNEFWDRIISLIPHYSKGR</sequence>
<evidence type="ECO:0000313" key="1">
    <source>
        <dbReference type="EMBL" id="PIS21175.1"/>
    </source>
</evidence>
<evidence type="ECO:0000313" key="2">
    <source>
        <dbReference type="Proteomes" id="UP000231098"/>
    </source>
</evidence>
<comment type="caution">
    <text evidence="1">The sequence shown here is derived from an EMBL/GenBank/DDBJ whole genome shotgun (WGS) entry which is preliminary data.</text>
</comment>
<dbReference type="Proteomes" id="UP000231098">
    <property type="component" value="Unassembled WGS sequence"/>
</dbReference>
<reference evidence="2" key="1">
    <citation type="submission" date="2017-09" db="EMBL/GenBank/DDBJ databases">
        <title>Depth-based differentiation of microbial function through sediment-hosted aquifers and enrichment of novel symbionts in the deep terrestrial subsurface.</title>
        <authorList>
            <person name="Probst A.J."/>
            <person name="Ladd B."/>
            <person name="Jarett J.K."/>
            <person name="Geller-Mcgrath D.E."/>
            <person name="Sieber C.M.K."/>
            <person name="Emerson J.B."/>
            <person name="Anantharaman K."/>
            <person name="Thomas B.C."/>
            <person name="Malmstrom R."/>
            <person name="Stieglmeier M."/>
            <person name="Klingl A."/>
            <person name="Woyke T."/>
            <person name="Ryan C.M."/>
            <person name="Banfield J.F."/>
        </authorList>
    </citation>
    <scope>NUCLEOTIDE SEQUENCE [LARGE SCALE GENOMIC DNA]</scope>
</reference>
<name>A0A2H0X8K9_UNCKA</name>
<protein>
    <submittedName>
        <fullName evidence="1">Uncharacterized protein</fullName>
    </submittedName>
</protein>
<proteinExistence type="predicted"/>
<dbReference type="EMBL" id="PEYV01000069">
    <property type="protein sequence ID" value="PIS21175.1"/>
    <property type="molecule type" value="Genomic_DNA"/>
</dbReference>
<dbReference type="AlphaFoldDB" id="A0A2H0X8K9"/>